<dbReference type="OrthoDB" id="8910173at2"/>
<dbReference type="EMBL" id="CP020121">
    <property type="protein sequence ID" value="AQZ98057.1"/>
    <property type="molecule type" value="Genomic_DNA"/>
</dbReference>
<dbReference type="InterPro" id="IPR016181">
    <property type="entry name" value="Acyl_CoA_acyltransferase"/>
</dbReference>
<proteinExistence type="predicted"/>
<evidence type="ECO:0008006" key="3">
    <source>
        <dbReference type="Google" id="ProtNLM"/>
    </source>
</evidence>
<reference evidence="1 2" key="1">
    <citation type="submission" date="2017-03" db="EMBL/GenBank/DDBJ databases">
        <title>Rapid Whole Genome Sequencing of Comamonas kerstersii Causing Continuous ambulatory Peritoneal Dialysis-Associated Peritonitis.</title>
        <authorList>
            <person name="Zheng B."/>
        </authorList>
    </citation>
    <scope>NUCLEOTIDE SEQUENCE [LARGE SCALE GENOMIC DNA]</scope>
    <source>
        <strain evidence="1 2">8943</strain>
    </source>
</reference>
<protein>
    <recommendedName>
        <fullName evidence="3">N-acetyltransferase domain-containing protein</fullName>
    </recommendedName>
</protein>
<dbReference type="Proteomes" id="UP000242792">
    <property type="component" value="Chromosome"/>
</dbReference>
<gene>
    <name evidence="1" type="ORF">B5M06_07120</name>
</gene>
<name>A0A1V0BDR0_9BURK</name>
<organism evidence="1 2">
    <name type="scientific">Comamonas kerstersii</name>
    <dbReference type="NCBI Taxonomy" id="225992"/>
    <lineage>
        <taxon>Bacteria</taxon>
        <taxon>Pseudomonadati</taxon>
        <taxon>Pseudomonadota</taxon>
        <taxon>Betaproteobacteria</taxon>
        <taxon>Burkholderiales</taxon>
        <taxon>Comamonadaceae</taxon>
        <taxon>Comamonas</taxon>
    </lineage>
</organism>
<dbReference type="AlphaFoldDB" id="A0A1V0BDR0"/>
<sequence>MPWFLKPKSPICTLKDNEVRQVLEHQLLHYAFPYQGSECIGSLQDVSASTPNLYVKINSKQIAYIHQWYLLDDGKIFKVEHIAIEREFIGKGFGIALARGLAKALQDEFQTETIVFSEISYSADHESFFKRLGAVPRNHRLYPGKPDWIWLLPSRKQH</sequence>
<evidence type="ECO:0000313" key="1">
    <source>
        <dbReference type="EMBL" id="AQZ98057.1"/>
    </source>
</evidence>
<dbReference type="KEGG" id="cke:B5M06_07120"/>
<dbReference type="SUPFAM" id="SSF55729">
    <property type="entry name" value="Acyl-CoA N-acyltransferases (Nat)"/>
    <property type="match status" value="1"/>
</dbReference>
<accession>A0A1V0BDR0</accession>
<evidence type="ECO:0000313" key="2">
    <source>
        <dbReference type="Proteomes" id="UP000242792"/>
    </source>
</evidence>